<keyword evidence="2" id="KW-0808">Transferase</keyword>
<name>A0A172X0P7_HAFAL</name>
<dbReference type="Gene3D" id="3.90.550.10">
    <property type="entry name" value="Spore Coat Polysaccharide Biosynthesis Protein SpsA, Chain A"/>
    <property type="match status" value="1"/>
</dbReference>
<accession>A0A172X0P7</accession>
<dbReference type="CDD" id="cd00761">
    <property type="entry name" value="Glyco_tranf_GTA_type"/>
    <property type="match status" value="1"/>
</dbReference>
<dbReference type="GO" id="GO:0016758">
    <property type="term" value="F:hexosyltransferase activity"/>
    <property type="evidence" value="ECO:0007669"/>
    <property type="project" value="UniProtKB-ARBA"/>
</dbReference>
<dbReference type="AlphaFoldDB" id="A0A172X0P7"/>
<dbReference type="PANTHER" id="PTHR22916:SF3">
    <property type="entry name" value="UDP-GLCNAC:BETAGAL BETA-1,3-N-ACETYLGLUCOSAMINYLTRANSFERASE-LIKE PROTEIN 1"/>
    <property type="match status" value="1"/>
</dbReference>
<dbReference type="InterPro" id="IPR001173">
    <property type="entry name" value="Glyco_trans_2-like"/>
</dbReference>
<organism evidence="2">
    <name type="scientific">Hafnia alvei</name>
    <dbReference type="NCBI Taxonomy" id="569"/>
    <lineage>
        <taxon>Bacteria</taxon>
        <taxon>Pseudomonadati</taxon>
        <taxon>Pseudomonadota</taxon>
        <taxon>Gammaproteobacteria</taxon>
        <taxon>Enterobacterales</taxon>
        <taxon>Hafniaceae</taxon>
        <taxon>Hafnia</taxon>
    </lineage>
</organism>
<sequence length="306" mass="35459">MDGDEKTVSNNIDITVFTPTFNRGHLIKKLYDSLRKQHNYCFEWLVIDDGSTDNTEDFFSEIRNHSNNFHIKYIKTENGGKHRAINKAVDIANGKLFFIVDSDDYLPEYAIERIIQWENEISNSNVKFAGVSGNRGVTKNEIIGTTFSGEYVDASSLEREKFKIMGDKAEVFYTKVLRSYKFPEIAGENFITESVVWFKIASDGFKIRWFNEIICITEYLEGGLTQSGLSLYERNMNGLLLSTRQEIRYKQLSLKWRLGKCLRYVELARKQRNSITRISNDLILSKPIVLMLVILLNVKKNIKKRS</sequence>
<keyword evidence="2" id="KW-0328">Glycosyltransferase</keyword>
<proteinExistence type="predicted"/>
<gene>
    <name evidence="2" type="primary">pglI</name>
</gene>
<evidence type="ECO:0000259" key="1">
    <source>
        <dbReference type="Pfam" id="PF00535"/>
    </source>
</evidence>
<dbReference type="PANTHER" id="PTHR22916">
    <property type="entry name" value="GLYCOSYLTRANSFERASE"/>
    <property type="match status" value="1"/>
</dbReference>
<protein>
    <submittedName>
        <fullName evidence="2">GalNac(5)-diNacbac-PP-undecaprenol beta-1,3-glucosyltransferase</fullName>
        <ecNumber evidence="2">2.4.1.293</ecNumber>
    </submittedName>
</protein>
<dbReference type="SUPFAM" id="SSF53448">
    <property type="entry name" value="Nucleotide-diphospho-sugar transferases"/>
    <property type="match status" value="1"/>
</dbReference>
<feature type="domain" description="Glycosyltransferase 2-like" evidence="1">
    <location>
        <begin position="15"/>
        <end position="126"/>
    </location>
</feature>
<dbReference type="InterPro" id="IPR029044">
    <property type="entry name" value="Nucleotide-diphossugar_trans"/>
</dbReference>
<dbReference type="EC" id="2.4.1.293" evidence="2"/>
<dbReference type="EMBL" id="KX117097">
    <property type="protein sequence ID" value="ANF30210.1"/>
    <property type="molecule type" value="Genomic_DNA"/>
</dbReference>
<dbReference type="RefSeq" id="WP_130933749.1">
    <property type="nucleotide sequence ID" value="NZ_SDAR01000010.1"/>
</dbReference>
<dbReference type="Pfam" id="PF00535">
    <property type="entry name" value="Glycos_transf_2"/>
    <property type="match status" value="1"/>
</dbReference>
<reference evidence="2" key="1">
    <citation type="journal article" date="2016" name="PLoS ONE">
        <title>Genetic Diversity of O-Antigens in Hafnia alvei and the Development of a Suspension Array for Serotype Detection.</title>
        <authorList>
            <person name="Duan Z."/>
            <person name="Niedziela T."/>
            <person name="Lugowski C."/>
            <person name="Cao B."/>
            <person name="Wang T."/>
            <person name="Xu L."/>
            <person name="Yang B."/>
            <person name="Liu B."/>
            <person name="Wang L."/>
        </authorList>
    </citation>
    <scope>NUCLEOTIDE SEQUENCE</scope>
    <source>
        <strain evidence="2">PCM1224</strain>
    </source>
</reference>
<evidence type="ECO:0000313" key="2">
    <source>
        <dbReference type="EMBL" id="ANF30210.1"/>
    </source>
</evidence>